<organism evidence="1">
    <name type="scientific">Arundo donax</name>
    <name type="common">Giant reed</name>
    <name type="synonym">Donax arundinaceus</name>
    <dbReference type="NCBI Taxonomy" id="35708"/>
    <lineage>
        <taxon>Eukaryota</taxon>
        <taxon>Viridiplantae</taxon>
        <taxon>Streptophyta</taxon>
        <taxon>Embryophyta</taxon>
        <taxon>Tracheophyta</taxon>
        <taxon>Spermatophyta</taxon>
        <taxon>Magnoliopsida</taxon>
        <taxon>Liliopsida</taxon>
        <taxon>Poales</taxon>
        <taxon>Poaceae</taxon>
        <taxon>PACMAD clade</taxon>
        <taxon>Arundinoideae</taxon>
        <taxon>Arundineae</taxon>
        <taxon>Arundo</taxon>
    </lineage>
</organism>
<dbReference type="EMBL" id="GBRH01197745">
    <property type="protein sequence ID" value="JAE00151.1"/>
    <property type="molecule type" value="Transcribed_RNA"/>
</dbReference>
<name>A0A0A9EQN3_ARUDO</name>
<reference evidence="1" key="1">
    <citation type="submission" date="2014-09" db="EMBL/GenBank/DDBJ databases">
        <authorList>
            <person name="Magalhaes I.L.F."/>
            <person name="Oliveira U."/>
            <person name="Santos F.R."/>
            <person name="Vidigal T.H.D.A."/>
            <person name="Brescovit A.D."/>
            <person name="Santos A.J."/>
        </authorList>
    </citation>
    <scope>NUCLEOTIDE SEQUENCE</scope>
    <source>
        <tissue evidence="1">Shoot tissue taken approximately 20 cm above the soil surface</tissue>
    </source>
</reference>
<dbReference type="AlphaFoldDB" id="A0A0A9EQN3"/>
<sequence>MNLIRYICLLDPTNIVT</sequence>
<proteinExistence type="predicted"/>
<evidence type="ECO:0000313" key="1">
    <source>
        <dbReference type="EMBL" id="JAE00151.1"/>
    </source>
</evidence>
<accession>A0A0A9EQN3</accession>
<reference evidence="1" key="2">
    <citation type="journal article" date="2015" name="Data Brief">
        <title>Shoot transcriptome of the giant reed, Arundo donax.</title>
        <authorList>
            <person name="Barrero R.A."/>
            <person name="Guerrero F.D."/>
            <person name="Moolhuijzen P."/>
            <person name="Goolsby J.A."/>
            <person name="Tidwell J."/>
            <person name="Bellgard S.E."/>
            <person name="Bellgard M.I."/>
        </authorList>
    </citation>
    <scope>NUCLEOTIDE SEQUENCE</scope>
    <source>
        <tissue evidence="1">Shoot tissue taken approximately 20 cm above the soil surface</tissue>
    </source>
</reference>
<protein>
    <submittedName>
        <fullName evidence="1">Uncharacterized protein</fullName>
    </submittedName>
</protein>